<evidence type="ECO:0000313" key="2">
    <source>
        <dbReference type="Proteomes" id="UP000199627"/>
    </source>
</evidence>
<dbReference type="AlphaFoldDB" id="A0A1H0XQC7"/>
<dbReference type="OrthoDB" id="4312010at2"/>
<reference evidence="2" key="1">
    <citation type="submission" date="2016-10" db="EMBL/GenBank/DDBJ databases">
        <authorList>
            <person name="Varghese N."/>
            <person name="Submissions S."/>
        </authorList>
    </citation>
    <scope>NUCLEOTIDE SEQUENCE [LARGE SCALE GENOMIC DNA]</scope>
    <source>
        <strain evidence="2">DSM 17072</strain>
    </source>
</reference>
<evidence type="ECO:0000313" key="1">
    <source>
        <dbReference type="EMBL" id="SDQ04981.1"/>
    </source>
</evidence>
<dbReference type="RefSeq" id="WP_089752713.1">
    <property type="nucleotide sequence ID" value="NZ_FNKL01000001.1"/>
</dbReference>
<keyword evidence="2" id="KW-1185">Reference proteome</keyword>
<proteinExistence type="predicted"/>
<dbReference type="EMBL" id="FNKL01000001">
    <property type="protein sequence ID" value="SDQ04981.1"/>
    <property type="molecule type" value="Genomic_DNA"/>
</dbReference>
<accession>A0A1H0XQC7</accession>
<gene>
    <name evidence="1" type="ORF">SAMN05421664_0159</name>
</gene>
<sequence length="276" mass="32557">MNLKEGIKIFDHNIRDLKNQIKINTGIIPIDQVKTEVEYYSNAYLPDTNWRELTDSEYKKISTAKAESKIFNTLGVGEIPESLKALFKQLNLGECQSLFDVQPKFKENEKLTLKINNEINKFLNQKSPDQNYKFHRITRCMPDMHTTTFHFLNHEHIRYTGLHIDKSTYFTPHTAYKSDNRISINISQEPRHLYFVNLTLKQIYGYVQRLDSEKITSENIVEKFFALYPHYPVIKLEIKPYQYYIAPTDNFIHDGSTLGNKNFDITMVYVGMFNQY</sequence>
<organism evidence="1 2">
    <name type="scientific">Chryseobacterium soldanellicola</name>
    <dbReference type="NCBI Taxonomy" id="311333"/>
    <lineage>
        <taxon>Bacteria</taxon>
        <taxon>Pseudomonadati</taxon>
        <taxon>Bacteroidota</taxon>
        <taxon>Flavobacteriia</taxon>
        <taxon>Flavobacteriales</taxon>
        <taxon>Weeksellaceae</taxon>
        <taxon>Chryseobacterium group</taxon>
        <taxon>Chryseobacterium</taxon>
    </lineage>
</organism>
<dbReference type="Proteomes" id="UP000199627">
    <property type="component" value="Unassembled WGS sequence"/>
</dbReference>
<protein>
    <submittedName>
        <fullName evidence="1">Uncharacterized protein</fullName>
    </submittedName>
</protein>
<dbReference type="STRING" id="311333.SAMN05421664_0159"/>
<name>A0A1H0XQC7_9FLAO</name>